<feature type="compositionally biased region" description="Pro residues" evidence="1">
    <location>
        <begin position="234"/>
        <end position="253"/>
    </location>
</feature>
<dbReference type="GO" id="GO:0140849">
    <property type="term" value="F:ATP-dependent H2AZ histone chaperone activity"/>
    <property type="evidence" value="ECO:0007669"/>
    <property type="project" value="InterPro"/>
</dbReference>
<evidence type="ECO:0000256" key="1">
    <source>
        <dbReference type="SAM" id="MobiDB-lite"/>
    </source>
</evidence>
<evidence type="ECO:0000259" key="2">
    <source>
        <dbReference type="Pfam" id="PF24707"/>
    </source>
</evidence>
<feature type="compositionally biased region" description="Polar residues" evidence="1">
    <location>
        <begin position="196"/>
        <end position="206"/>
    </location>
</feature>
<dbReference type="AlphaFoldDB" id="A0AAN8EL25"/>
<reference evidence="3 4" key="1">
    <citation type="submission" date="2022-12" db="EMBL/GenBank/DDBJ databases">
        <title>Genomic features and morphological characterization of a novel Knufia sp. strain isolated from spacecraft assembly facility.</title>
        <authorList>
            <person name="Teixeira M."/>
            <person name="Chander A.M."/>
            <person name="Stajich J.E."/>
            <person name="Venkateswaran K."/>
        </authorList>
    </citation>
    <scope>NUCLEOTIDE SEQUENCE [LARGE SCALE GENOMIC DNA]</scope>
    <source>
        <strain evidence="3 4">FJI-L2-BK-P2</strain>
    </source>
</reference>
<protein>
    <recommendedName>
        <fullName evidence="2">SWR1-complex protein 3 domain-containing protein</fullName>
    </recommendedName>
</protein>
<proteinExistence type="predicted"/>
<evidence type="ECO:0000313" key="4">
    <source>
        <dbReference type="Proteomes" id="UP001316803"/>
    </source>
</evidence>
<sequence>MVMAEETPTRRVLPARSRRESTRRASSPSSKPATPAVKTPATPATDDSKSRKRPEKRIKTVHVSTPSRSASTPTSIGDEILPTKVTSTRPLPASTDKQPEGVSNKHFQSVADSAILAASLHRSRMQWLCDGILTKYWTKPIKRKKVVEEPPNNPDVKSMQKLGNATITIEPHTFDAVFYVVRESQVLPLPAYRPPIQQTPKPNSASPALAPTQPNVHAPTVSSVPTASATPASKPTPTPATPAPSSNRPPTPPGGAKTTDPVIQMLASRAATDVHLKDLMKVVATSKATPDQLREFQAHIDEFNAIVKRQEAEKEAKAKLAASTPYRNSPLNPTPHFAAFPMQPRQEAIKHVVIEFTSPPAAGQAASTDRWLFPEHTVLDTQYGGTEMTCSFFAERKGADILASMKDLTSEEMQSISTKWRKDTEYYQPITMVVKAAQHRTIETIARSAKPLSEVQKYMQEVMEKKTRAPQDFLVHRLPREKADNSVDFVDSAVELSGEDDELKDFYPM</sequence>
<evidence type="ECO:0000313" key="3">
    <source>
        <dbReference type="EMBL" id="KAK5949186.1"/>
    </source>
</evidence>
<dbReference type="Proteomes" id="UP001316803">
    <property type="component" value="Unassembled WGS sequence"/>
</dbReference>
<accession>A0AAN8EL25</accession>
<organism evidence="3 4">
    <name type="scientific">Knufia fluminis</name>
    <dbReference type="NCBI Taxonomy" id="191047"/>
    <lineage>
        <taxon>Eukaryota</taxon>
        <taxon>Fungi</taxon>
        <taxon>Dikarya</taxon>
        <taxon>Ascomycota</taxon>
        <taxon>Pezizomycotina</taxon>
        <taxon>Eurotiomycetes</taxon>
        <taxon>Chaetothyriomycetidae</taxon>
        <taxon>Chaetothyriales</taxon>
        <taxon>Trichomeriaceae</taxon>
        <taxon>Knufia</taxon>
    </lineage>
</organism>
<keyword evidence="4" id="KW-1185">Reference proteome</keyword>
<feature type="compositionally biased region" description="Low complexity" evidence="1">
    <location>
        <begin position="64"/>
        <end position="75"/>
    </location>
</feature>
<dbReference type="PANTHER" id="PTHR28108">
    <property type="entry name" value="SWR1-COMPLEX PROTEIN 3"/>
    <property type="match status" value="1"/>
</dbReference>
<feature type="region of interest" description="Disordered" evidence="1">
    <location>
        <begin position="1"/>
        <end position="103"/>
    </location>
</feature>
<feature type="region of interest" description="Disordered" evidence="1">
    <location>
        <begin position="192"/>
        <end position="259"/>
    </location>
</feature>
<feature type="compositionally biased region" description="Low complexity" evidence="1">
    <location>
        <begin position="24"/>
        <end position="45"/>
    </location>
</feature>
<name>A0AAN8EL25_9EURO</name>
<feature type="domain" description="SWR1-complex protein 3" evidence="2">
    <location>
        <begin position="89"/>
        <end position="184"/>
    </location>
</feature>
<dbReference type="PANTHER" id="PTHR28108:SF1">
    <property type="entry name" value="SWR1-COMPLEX PROTEIN 3"/>
    <property type="match status" value="1"/>
</dbReference>
<comment type="caution">
    <text evidence="3">The sequence shown here is derived from an EMBL/GenBank/DDBJ whole genome shotgun (WGS) entry which is preliminary data.</text>
</comment>
<dbReference type="InterPro" id="IPR037651">
    <property type="entry name" value="Swc3"/>
</dbReference>
<dbReference type="EMBL" id="JAKLMC020000038">
    <property type="protein sequence ID" value="KAK5949186.1"/>
    <property type="molecule type" value="Genomic_DNA"/>
</dbReference>
<dbReference type="Pfam" id="PF24707">
    <property type="entry name" value="Swc3"/>
    <property type="match status" value="1"/>
</dbReference>
<dbReference type="InterPro" id="IPR057558">
    <property type="entry name" value="Swc3_dom"/>
</dbReference>
<feature type="compositionally biased region" description="Basic residues" evidence="1">
    <location>
        <begin position="50"/>
        <end position="60"/>
    </location>
</feature>
<dbReference type="GO" id="GO:0000812">
    <property type="term" value="C:Swr1 complex"/>
    <property type="evidence" value="ECO:0007669"/>
    <property type="project" value="InterPro"/>
</dbReference>
<gene>
    <name evidence="3" type="ORF">OHC33_009727</name>
</gene>
<feature type="compositionally biased region" description="Low complexity" evidence="1">
    <location>
        <begin position="218"/>
        <end position="233"/>
    </location>
</feature>